<dbReference type="Pfam" id="PF00155">
    <property type="entry name" value="Aminotran_1_2"/>
    <property type="match status" value="1"/>
</dbReference>
<dbReference type="InterPro" id="IPR004839">
    <property type="entry name" value="Aminotransferase_I/II_large"/>
</dbReference>
<dbReference type="KEGG" id="smo:SELMODRAFT_450992"/>
<sequence length="459" mass="50740">MKIFRDLGFFPPNQTTSKAMETYSDELAPSSGSIIKKKSASSISKRCSSVLDGGDSPYYLGWKEFQRNPYDPVFNPGGCIQLGLAESKLSLDLLEQWLDSHPEATRFPVDEIAVYPDYAGLASFRKVFASFMEEVLGGGQVAFDPDNIVMTAGATAAIDVLSFCLAQAGDVFLVPAPYYPGFTRDSRWRSDVELTPVESSSANGFNVTPASLKAAFHQCAKLGKKVRALLVASPSNPVGNSLQADTLKQMLEFTKSEGIHLICDEVYAGSTFDDPEFVSIAKIMESGDYDRASVHMVYGISKDLGLPGLRVGALYSWNKQVLSTAARLGRFCSVSTQTQCFVSAFLSDKEFVRDYLRENKKRLKARRDWVVEMLRNTGTGCAKGNAGFYCWIDLSRFLKAPTEEAETELWKKVVYEVGLNLTPGSACHSPEPGWFRFCFANQDEDTLEVAIRRLEDLRA</sequence>
<dbReference type="InterPro" id="IPR004838">
    <property type="entry name" value="NHTrfase_class1_PyrdxlP-BS"/>
</dbReference>
<dbReference type="FunCoup" id="D8QN04">
    <property type="interactions" value="406"/>
</dbReference>
<dbReference type="Gene3D" id="3.40.640.10">
    <property type="entry name" value="Type I PLP-dependent aspartate aminotransferase-like (Major domain)"/>
    <property type="match status" value="1"/>
</dbReference>
<dbReference type="PROSITE" id="PS00105">
    <property type="entry name" value="AA_TRANSFER_CLASS_1"/>
    <property type="match status" value="1"/>
</dbReference>
<protein>
    <submittedName>
        <fullName evidence="4">1-aminocyclopropane-1-carboxylate synthase</fullName>
    </submittedName>
</protein>
<dbReference type="PRINTS" id="PR00753">
    <property type="entry name" value="ACCSYNTHASE"/>
</dbReference>
<dbReference type="eggNOG" id="KOG0256">
    <property type="taxonomic scope" value="Eukaryota"/>
</dbReference>
<dbReference type="Gramene" id="EFJ38023">
    <property type="protein sequence ID" value="EFJ38023"/>
    <property type="gene ID" value="SELMODRAFT_450992"/>
</dbReference>
<evidence type="ECO:0000259" key="3">
    <source>
        <dbReference type="Pfam" id="PF00155"/>
    </source>
</evidence>
<dbReference type="HOGENOM" id="CLU_017584_1_0_1"/>
<dbReference type="OMA" id="FRICYAN"/>
<dbReference type="InterPro" id="IPR050478">
    <property type="entry name" value="Ethylene_sulfur-biosynth"/>
</dbReference>
<dbReference type="SUPFAM" id="SSF53383">
    <property type="entry name" value="PLP-dependent transferases"/>
    <property type="match status" value="1"/>
</dbReference>
<comment type="similarity">
    <text evidence="1">Belongs to the class-I pyridoxal-phosphate-dependent aminotransferase family.</text>
</comment>
<dbReference type="GO" id="GO:0006520">
    <property type="term" value="P:amino acid metabolic process"/>
    <property type="evidence" value="ECO:0000318"/>
    <property type="project" value="GO_Central"/>
</dbReference>
<organism evidence="5">
    <name type="scientific">Selaginella moellendorffii</name>
    <name type="common">Spikemoss</name>
    <dbReference type="NCBI Taxonomy" id="88036"/>
    <lineage>
        <taxon>Eukaryota</taxon>
        <taxon>Viridiplantae</taxon>
        <taxon>Streptophyta</taxon>
        <taxon>Embryophyta</taxon>
        <taxon>Tracheophyta</taxon>
        <taxon>Lycopodiopsida</taxon>
        <taxon>Selaginellales</taxon>
        <taxon>Selaginellaceae</taxon>
        <taxon>Selaginella</taxon>
    </lineage>
</organism>
<dbReference type="AlphaFoldDB" id="D8QN04"/>
<name>D8QN04_SELML</name>
<evidence type="ECO:0000313" key="5">
    <source>
        <dbReference type="Proteomes" id="UP000001514"/>
    </source>
</evidence>
<dbReference type="SMR" id="D8QN04"/>
<keyword evidence="5" id="KW-1185">Reference proteome</keyword>
<dbReference type="CDD" id="cd00609">
    <property type="entry name" value="AAT_like"/>
    <property type="match status" value="1"/>
</dbReference>
<gene>
    <name evidence="4" type="ORF">SELMODRAFT_450992</name>
</gene>
<dbReference type="EMBL" id="GL377565">
    <property type="protein sequence ID" value="EFJ38023.1"/>
    <property type="molecule type" value="Genomic_DNA"/>
</dbReference>
<evidence type="ECO:0000256" key="2">
    <source>
        <dbReference type="ARBA" id="ARBA00022898"/>
    </source>
</evidence>
<dbReference type="Gene3D" id="3.90.1150.10">
    <property type="entry name" value="Aspartate Aminotransferase, domain 1"/>
    <property type="match status" value="1"/>
</dbReference>
<dbReference type="InterPro" id="IPR015421">
    <property type="entry name" value="PyrdxlP-dep_Trfase_major"/>
</dbReference>
<evidence type="ECO:0000313" key="4">
    <source>
        <dbReference type="EMBL" id="EFJ38023.1"/>
    </source>
</evidence>
<dbReference type="InParanoid" id="D8QN04"/>
<dbReference type="InterPro" id="IPR015424">
    <property type="entry name" value="PyrdxlP-dep_Trfase"/>
</dbReference>
<dbReference type="Proteomes" id="UP000001514">
    <property type="component" value="Unassembled WGS sequence"/>
</dbReference>
<feature type="domain" description="Aminotransferase class I/classII large" evidence="3">
    <location>
        <begin position="81"/>
        <end position="454"/>
    </location>
</feature>
<dbReference type="PANTHER" id="PTHR43795:SF39">
    <property type="entry name" value="AMINOTRANSFERASE CLASS I_CLASSII DOMAIN-CONTAINING PROTEIN"/>
    <property type="match status" value="1"/>
</dbReference>
<reference evidence="4 5" key="1">
    <citation type="journal article" date="2011" name="Science">
        <title>The Selaginella genome identifies genetic changes associated with the evolution of vascular plants.</title>
        <authorList>
            <person name="Banks J.A."/>
            <person name="Nishiyama T."/>
            <person name="Hasebe M."/>
            <person name="Bowman J.L."/>
            <person name="Gribskov M."/>
            <person name="dePamphilis C."/>
            <person name="Albert V.A."/>
            <person name="Aono N."/>
            <person name="Aoyama T."/>
            <person name="Ambrose B.A."/>
            <person name="Ashton N.W."/>
            <person name="Axtell M.J."/>
            <person name="Barker E."/>
            <person name="Barker M.S."/>
            <person name="Bennetzen J.L."/>
            <person name="Bonawitz N.D."/>
            <person name="Chapple C."/>
            <person name="Cheng C."/>
            <person name="Correa L.G."/>
            <person name="Dacre M."/>
            <person name="DeBarry J."/>
            <person name="Dreyer I."/>
            <person name="Elias M."/>
            <person name="Engstrom E.M."/>
            <person name="Estelle M."/>
            <person name="Feng L."/>
            <person name="Finet C."/>
            <person name="Floyd S.K."/>
            <person name="Frommer W.B."/>
            <person name="Fujita T."/>
            <person name="Gramzow L."/>
            <person name="Gutensohn M."/>
            <person name="Harholt J."/>
            <person name="Hattori M."/>
            <person name="Heyl A."/>
            <person name="Hirai T."/>
            <person name="Hiwatashi Y."/>
            <person name="Ishikawa M."/>
            <person name="Iwata M."/>
            <person name="Karol K.G."/>
            <person name="Koehler B."/>
            <person name="Kolukisaoglu U."/>
            <person name="Kubo M."/>
            <person name="Kurata T."/>
            <person name="Lalonde S."/>
            <person name="Li K."/>
            <person name="Li Y."/>
            <person name="Litt A."/>
            <person name="Lyons E."/>
            <person name="Manning G."/>
            <person name="Maruyama T."/>
            <person name="Michael T.P."/>
            <person name="Mikami K."/>
            <person name="Miyazaki S."/>
            <person name="Morinaga S."/>
            <person name="Murata T."/>
            <person name="Mueller-Roeber B."/>
            <person name="Nelson D.R."/>
            <person name="Obara M."/>
            <person name="Oguri Y."/>
            <person name="Olmstead R.G."/>
            <person name="Onodera N."/>
            <person name="Petersen B.L."/>
            <person name="Pils B."/>
            <person name="Prigge M."/>
            <person name="Rensing S.A."/>
            <person name="Riano-Pachon D.M."/>
            <person name="Roberts A.W."/>
            <person name="Sato Y."/>
            <person name="Scheller H.V."/>
            <person name="Schulz B."/>
            <person name="Schulz C."/>
            <person name="Shakirov E.V."/>
            <person name="Shibagaki N."/>
            <person name="Shinohara N."/>
            <person name="Shippen D.E."/>
            <person name="Soerensen I."/>
            <person name="Sotooka R."/>
            <person name="Sugimoto N."/>
            <person name="Sugita M."/>
            <person name="Sumikawa N."/>
            <person name="Tanurdzic M."/>
            <person name="Theissen G."/>
            <person name="Ulvskov P."/>
            <person name="Wakazuki S."/>
            <person name="Weng J.K."/>
            <person name="Willats W.W."/>
            <person name="Wipf D."/>
            <person name="Wolf P.G."/>
            <person name="Yang L."/>
            <person name="Zimmer A.D."/>
            <person name="Zhu Q."/>
            <person name="Mitros T."/>
            <person name="Hellsten U."/>
            <person name="Loque D."/>
            <person name="Otillar R."/>
            <person name="Salamov A."/>
            <person name="Schmutz J."/>
            <person name="Shapiro H."/>
            <person name="Lindquist E."/>
            <person name="Lucas S."/>
            <person name="Rokhsar D."/>
            <person name="Grigoriev I.V."/>
        </authorList>
    </citation>
    <scope>NUCLEOTIDE SEQUENCE [LARGE SCALE GENOMIC DNA]</scope>
</reference>
<evidence type="ECO:0000256" key="1">
    <source>
        <dbReference type="ARBA" id="ARBA00007441"/>
    </source>
</evidence>
<proteinExistence type="inferred from homology"/>
<dbReference type="InterPro" id="IPR015422">
    <property type="entry name" value="PyrdxlP-dep_Trfase_small"/>
</dbReference>
<dbReference type="GO" id="GO:0030170">
    <property type="term" value="F:pyridoxal phosphate binding"/>
    <property type="evidence" value="ECO:0007669"/>
    <property type="project" value="InterPro"/>
</dbReference>
<keyword evidence="2" id="KW-0663">Pyridoxal phosphate</keyword>
<dbReference type="PANTHER" id="PTHR43795">
    <property type="entry name" value="BIFUNCTIONAL ASPARTATE AMINOTRANSFERASE AND GLUTAMATE/ASPARTATE-PREPHENATE AMINOTRANSFERASE-RELATED"/>
    <property type="match status" value="1"/>
</dbReference>
<dbReference type="GO" id="GO:0008483">
    <property type="term" value="F:transaminase activity"/>
    <property type="evidence" value="ECO:0000318"/>
    <property type="project" value="GO_Central"/>
</dbReference>
<dbReference type="STRING" id="88036.D8QN04"/>
<accession>D8QN04</accession>